<dbReference type="EMBL" id="AP018360">
    <property type="protein sequence ID" value="BBA45645.1"/>
    <property type="molecule type" value="Genomic_DNA"/>
</dbReference>
<dbReference type="EMBL" id="AP018360">
    <property type="protein sequence ID" value="BBA45110.1"/>
    <property type="molecule type" value="Genomic_DNA"/>
</dbReference>
<evidence type="ECO:0000313" key="1">
    <source>
        <dbReference type="EMBL" id="BBA45110.1"/>
    </source>
</evidence>
<name>A0A286T8F6_9BURK</name>
<geneLocation type="plasmid" evidence="2">
    <name>pBC453</name>
</geneLocation>
<keyword evidence="2" id="KW-0614">Plasmid</keyword>
<protein>
    <submittedName>
        <fullName evidence="2">Uncharacterized protein</fullName>
    </submittedName>
</protein>
<organism evidence="2">
    <name type="scientific">Burkholderia contaminans</name>
    <dbReference type="NCBI Taxonomy" id="488447"/>
    <lineage>
        <taxon>Bacteria</taxon>
        <taxon>Pseudomonadati</taxon>
        <taxon>Pseudomonadota</taxon>
        <taxon>Betaproteobacteria</taxon>
        <taxon>Burkholderiales</taxon>
        <taxon>Burkholderiaceae</taxon>
        <taxon>Burkholderia</taxon>
        <taxon>Burkholderia cepacia complex</taxon>
    </lineage>
</organism>
<reference evidence="2" key="1">
    <citation type="journal article" date="2016" name="Biosci. Biotechnol. Biochem.">
        <title>Bioconversion of AHX to AOH by resting cells of Burkholderia contaminans CH-1.</title>
        <authorList>
            <person name="Choi J.H."/>
            <person name="Kikuchi A."/>
            <person name="Pumkaeo P."/>
            <person name="Hirai H."/>
            <person name="Tokuyama S."/>
            <person name="Kawagishi H."/>
        </authorList>
    </citation>
    <scope>NUCLEOTIDE SEQUENCE</scope>
    <source>
        <strain evidence="2">CH-1</strain>
        <plasmid evidence="2">pBC453</plasmid>
    </source>
</reference>
<reference evidence="2" key="2">
    <citation type="journal article" date="2017" name="Genome Announc.">
        <title>High-Quality Draft Genome Sequence of Burkholderia contaminans CH-1, a Gram-Negative Bacterium That Metabolizes 2-Azahypoxanthine, a Plant Growth-Regulating Compound.</title>
        <authorList>
            <person name="Choi J.-H."/>
            <person name="Sugiura H."/>
            <person name="Moriuchi R."/>
            <person name="Kawagishi H."/>
            <person name="Dohra H."/>
        </authorList>
    </citation>
    <scope>NUCLEOTIDE SEQUENCE</scope>
    <source>
        <strain evidence="2">CH-1</strain>
        <plasmid evidence="2">pBC453</plasmid>
    </source>
</reference>
<accession>A0A286T8F6</accession>
<dbReference type="AlphaFoldDB" id="A0A286T8F6"/>
<evidence type="ECO:0000313" key="2">
    <source>
        <dbReference type="EMBL" id="BBA45645.1"/>
    </source>
</evidence>
<gene>
    <name evidence="1" type="ORF">BCCH1_76210</name>
    <name evidence="2" type="ORF">BCCH1_81560</name>
</gene>
<sequence>MYEGRRTAMAGAPRALELRNDEVRCSAVKHTCLKGAAAALYGHTNTTGDAPLL</sequence>
<proteinExistence type="predicted"/>